<comment type="caution">
    <text evidence="1">The sequence shown here is derived from an EMBL/GenBank/DDBJ whole genome shotgun (WGS) entry which is preliminary data.</text>
</comment>
<organism evidence="1 2">
    <name type="scientific">Sphingomonas colocasiae</name>
    <dbReference type="NCBI Taxonomy" id="1848973"/>
    <lineage>
        <taxon>Bacteria</taxon>
        <taxon>Pseudomonadati</taxon>
        <taxon>Pseudomonadota</taxon>
        <taxon>Alphaproteobacteria</taxon>
        <taxon>Sphingomonadales</taxon>
        <taxon>Sphingomonadaceae</taxon>
        <taxon>Sphingomonas</taxon>
    </lineage>
</organism>
<dbReference type="RefSeq" id="WP_222989838.1">
    <property type="nucleotide sequence ID" value="NZ_JAINVV010000004.1"/>
</dbReference>
<reference evidence="1 2" key="1">
    <citation type="submission" date="2021-08" db="EMBL/GenBank/DDBJ databases">
        <authorList>
            <person name="Tuo L."/>
        </authorList>
    </citation>
    <scope>NUCLEOTIDE SEQUENCE [LARGE SCALE GENOMIC DNA]</scope>
    <source>
        <strain evidence="1 2">JCM 31229</strain>
    </source>
</reference>
<evidence type="ECO:0000313" key="1">
    <source>
        <dbReference type="EMBL" id="MBY8822786.1"/>
    </source>
</evidence>
<proteinExistence type="predicted"/>
<dbReference type="Proteomes" id="UP000706039">
    <property type="component" value="Unassembled WGS sequence"/>
</dbReference>
<gene>
    <name evidence="1" type="ORF">K7G82_10815</name>
</gene>
<name>A0ABS7PNE0_9SPHN</name>
<dbReference type="EMBL" id="JAINVV010000004">
    <property type="protein sequence ID" value="MBY8822786.1"/>
    <property type="molecule type" value="Genomic_DNA"/>
</dbReference>
<keyword evidence="2" id="KW-1185">Reference proteome</keyword>
<accession>A0ABS7PNE0</accession>
<evidence type="ECO:0000313" key="2">
    <source>
        <dbReference type="Proteomes" id="UP000706039"/>
    </source>
</evidence>
<sequence>MGALREANERRSIHFLDFKRCHRCSALNIVAIMGQLPLLELNSSACRAALALRQYMACKHN</sequence>
<protein>
    <submittedName>
        <fullName evidence="1">Uncharacterized protein</fullName>
    </submittedName>
</protein>